<dbReference type="InterPro" id="IPR011250">
    <property type="entry name" value="OMP/PagP_B-barrel"/>
</dbReference>
<dbReference type="InterPro" id="IPR027385">
    <property type="entry name" value="Beta-barrel_OMP"/>
</dbReference>
<sequence length="198" mass="21540">MKKALYVLLFSTFLTSNLQAQEDFKFGVTGGLINSNVSINLSALGFNLLSLNAINKVGFYVGAVGDIGISDKLHVQPELTYGSAGDLAFVYLPVMVKYYIIPKLNVQLGPQLSLSTNAGEIKGTIRDIEGVVGSNENLDKVIRKTGVDLGFGAGYEFMDNLSVQARYAFELTNRYKGPLNNALKVKSSTFNIGVVYFF</sequence>
<evidence type="ECO:0000259" key="2">
    <source>
        <dbReference type="Pfam" id="PF13505"/>
    </source>
</evidence>
<name>A0A3B0SYV6_9ZZZZ</name>
<dbReference type="EMBL" id="UOEL01000054">
    <property type="protein sequence ID" value="VAW11215.1"/>
    <property type="molecule type" value="Genomic_DNA"/>
</dbReference>
<keyword evidence="1" id="KW-0732">Signal</keyword>
<protein>
    <recommendedName>
        <fullName evidence="2">Outer membrane protein beta-barrel domain-containing protein</fullName>
    </recommendedName>
</protein>
<dbReference type="AlphaFoldDB" id="A0A3B0SYV6"/>
<accession>A0A3B0SYV6</accession>
<evidence type="ECO:0000313" key="3">
    <source>
        <dbReference type="EMBL" id="VAW11215.1"/>
    </source>
</evidence>
<evidence type="ECO:0000256" key="1">
    <source>
        <dbReference type="ARBA" id="ARBA00022729"/>
    </source>
</evidence>
<reference evidence="3" key="1">
    <citation type="submission" date="2018-06" db="EMBL/GenBank/DDBJ databases">
        <authorList>
            <person name="Zhirakovskaya E."/>
        </authorList>
    </citation>
    <scope>NUCLEOTIDE SEQUENCE</scope>
</reference>
<proteinExistence type="predicted"/>
<organism evidence="3">
    <name type="scientific">hydrothermal vent metagenome</name>
    <dbReference type="NCBI Taxonomy" id="652676"/>
    <lineage>
        <taxon>unclassified sequences</taxon>
        <taxon>metagenomes</taxon>
        <taxon>ecological metagenomes</taxon>
    </lineage>
</organism>
<gene>
    <name evidence="3" type="ORF">MNBD_BACTEROID03-1246</name>
</gene>
<dbReference type="Pfam" id="PF13505">
    <property type="entry name" value="OMP_b-brl"/>
    <property type="match status" value="1"/>
</dbReference>
<dbReference type="SUPFAM" id="SSF56925">
    <property type="entry name" value="OMPA-like"/>
    <property type="match status" value="1"/>
</dbReference>
<feature type="domain" description="Outer membrane protein beta-barrel" evidence="2">
    <location>
        <begin position="7"/>
        <end position="198"/>
    </location>
</feature>